<keyword evidence="7 10" id="KW-0406">Ion transport</keyword>
<feature type="domain" description="V-ATPase proteolipid subunit C-like" evidence="11">
    <location>
        <begin position="110"/>
        <end position="169"/>
    </location>
</feature>
<comment type="subunit">
    <text evidence="9">V-ATPase is a heteromultimeric enzyme made up of two complexes: the ATP-hydrolytic V1 complex and the proton translocation V0 complex. The V1 complex consists of three catalytic AB heterodimers that form a heterohexamer, three peripheral stalks each consisting of EG heterodimers, one central rotor including subunits D and F, and the regulatory subunits C and H. The proton translocation complex V0 consists of the proton transport subunit a, a ring of proteolipid subunits c9c'', rotary subunit d, subunits e and f, and the accessory subunits vah-19/Ac45 and vah-20/PRR.</text>
</comment>
<dbReference type="PRINTS" id="PR00122">
    <property type="entry name" value="VACATPASE"/>
</dbReference>
<dbReference type="GO" id="GO:0005774">
    <property type="term" value="C:vacuolar membrane"/>
    <property type="evidence" value="ECO:0007669"/>
    <property type="project" value="UniProtKB-SubCell"/>
</dbReference>
<comment type="function">
    <text evidence="10">Proton-conducting pore forming of the V0 complex of vacuolar(H+)-ATPase (V-ATPase), a multisubunit enzyme composed of a peripheral complex (V1) that hydrolyzes ATP and a membrane integral complex (V0) that translocates protons. V-ATPase is responsible for acidifying and maintaining the pH of intracellular compartments and in some cell types, is targeted to the plasma membrane, where it is responsible for acidifying the extracellular environment.</text>
</comment>
<dbReference type="Pfam" id="PF00137">
    <property type="entry name" value="ATP-synt_C"/>
    <property type="match status" value="2"/>
</dbReference>
<dbReference type="CDD" id="cd18176">
    <property type="entry name" value="ATP-synt_Vo_c_ATP6C_rpt2"/>
    <property type="match status" value="1"/>
</dbReference>
<feature type="transmembrane region" description="Helical" evidence="10">
    <location>
        <begin position="144"/>
        <end position="169"/>
    </location>
</feature>
<evidence type="ECO:0000256" key="2">
    <source>
        <dbReference type="ARBA" id="ARBA00007296"/>
    </source>
</evidence>
<organism evidence="12 13">
    <name type="scientific">Acrobeloides nanus</name>
    <dbReference type="NCBI Taxonomy" id="290746"/>
    <lineage>
        <taxon>Eukaryota</taxon>
        <taxon>Metazoa</taxon>
        <taxon>Ecdysozoa</taxon>
        <taxon>Nematoda</taxon>
        <taxon>Chromadorea</taxon>
        <taxon>Rhabditida</taxon>
        <taxon>Tylenchina</taxon>
        <taxon>Cephalobomorpha</taxon>
        <taxon>Cephaloboidea</taxon>
        <taxon>Cephalobidae</taxon>
        <taxon>Acrobeloides</taxon>
    </lineage>
</organism>
<dbReference type="FunFam" id="1.20.120.610:FF:000001">
    <property type="entry name" value="V-type proton ATPase proteolipid subunit"/>
    <property type="match status" value="1"/>
</dbReference>
<dbReference type="GO" id="GO:0033179">
    <property type="term" value="C:proton-transporting V-type ATPase, V0 domain"/>
    <property type="evidence" value="ECO:0007669"/>
    <property type="project" value="InterPro"/>
</dbReference>
<dbReference type="SUPFAM" id="SSF81333">
    <property type="entry name" value="F1F0 ATP synthase subunit C"/>
    <property type="match status" value="2"/>
</dbReference>
<evidence type="ECO:0000256" key="4">
    <source>
        <dbReference type="ARBA" id="ARBA00022692"/>
    </source>
</evidence>
<keyword evidence="3 10" id="KW-0813">Transport</keyword>
<feature type="transmembrane region" description="Helical" evidence="10">
    <location>
        <begin position="70"/>
        <end position="90"/>
    </location>
</feature>
<dbReference type="WBParaSite" id="ACRNAN_scaffold9646.g29110.t1">
    <property type="protein sequence ID" value="ACRNAN_scaffold9646.g29110.t1"/>
    <property type="gene ID" value="ACRNAN_scaffold9646.g29110"/>
</dbReference>
<dbReference type="CDD" id="cd18175">
    <property type="entry name" value="ATP-synt_Vo_c_ATP6C_rpt1"/>
    <property type="match status" value="1"/>
</dbReference>
<dbReference type="NCBIfam" id="TIGR01100">
    <property type="entry name" value="V_ATP_synt_C"/>
    <property type="match status" value="1"/>
</dbReference>
<dbReference type="GO" id="GO:0007042">
    <property type="term" value="P:lysosomal lumen acidification"/>
    <property type="evidence" value="ECO:0007669"/>
    <property type="project" value="UniProtKB-ARBA"/>
</dbReference>
<evidence type="ECO:0000256" key="6">
    <source>
        <dbReference type="ARBA" id="ARBA00022989"/>
    </source>
</evidence>
<dbReference type="Proteomes" id="UP000887540">
    <property type="component" value="Unplaced"/>
</dbReference>
<evidence type="ECO:0000256" key="1">
    <source>
        <dbReference type="ARBA" id="ARBA00004141"/>
    </source>
</evidence>
<dbReference type="GO" id="GO:0046961">
    <property type="term" value="F:proton-transporting ATPase activity, rotational mechanism"/>
    <property type="evidence" value="ECO:0007669"/>
    <property type="project" value="InterPro"/>
</dbReference>
<evidence type="ECO:0000256" key="8">
    <source>
        <dbReference type="ARBA" id="ARBA00023136"/>
    </source>
</evidence>
<evidence type="ECO:0000256" key="3">
    <source>
        <dbReference type="ARBA" id="ARBA00022448"/>
    </source>
</evidence>
<keyword evidence="6 10" id="KW-1133">Transmembrane helix</keyword>
<evidence type="ECO:0000313" key="12">
    <source>
        <dbReference type="Proteomes" id="UP000887540"/>
    </source>
</evidence>
<name>A0A914EMU2_9BILA</name>
<comment type="similarity">
    <text evidence="2 10">Belongs to the V-ATPase proteolipid subunit family.</text>
</comment>
<sequence length="171" mass="17634">MASSSTFSSTVADAPGNLHENPPYTPFFGYMGVAAAQIFTVLGAAYGTAKAAGGICTMGVRKPELIMKSVIPIIMAGIIAIYGLVVSIVMGAKVKPAHENYTLQKAFSHFAAGLTCGLCGLGAGYAIGVVGDAGVRGIEYQPKLFVGMILILIFSEVLGLYGLIVALIISQ</sequence>
<proteinExistence type="inferred from homology"/>
<dbReference type="InterPro" id="IPR035921">
    <property type="entry name" value="F/V-ATP_Csub_sf"/>
</dbReference>
<feature type="transmembrane region" description="Helical" evidence="10">
    <location>
        <begin position="110"/>
        <end position="132"/>
    </location>
</feature>
<evidence type="ECO:0000256" key="9">
    <source>
        <dbReference type="ARBA" id="ARBA00046574"/>
    </source>
</evidence>
<dbReference type="InterPro" id="IPR002379">
    <property type="entry name" value="ATPase_proteolipid_c-like_dom"/>
</dbReference>
<evidence type="ECO:0000313" key="13">
    <source>
        <dbReference type="WBParaSite" id="ACRNAN_scaffold9646.g29110.t1"/>
    </source>
</evidence>
<comment type="subcellular location">
    <subcellularLocation>
        <location evidence="1">Membrane</location>
        <topology evidence="1">Multi-pass membrane protein</topology>
    </subcellularLocation>
    <subcellularLocation>
        <location evidence="10">Vacuole membrane</location>
        <topology evidence="10">Multi-pass membrane protein</topology>
    </subcellularLocation>
</comment>
<feature type="transmembrane region" description="Helical" evidence="10">
    <location>
        <begin position="27"/>
        <end position="49"/>
    </location>
</feature>
<evidence type="ECO:0000256" key="7">
    <source>
        <dbReference type="ARBA" id="ARBA00023065"/>
    </source>
</evidence>
<dbReference type="Gene3D" id="1.20.120.610">
    <property type="entry name" value="lithium bound rotor ring of v- atpase"/>
    <property type="match status" value="1"/>
</dbReference>
<keyword evidence="8 10" id="KW-0472">Membrane</keyword>
<keyword evidence="12" id="KW-1185">Reference proteome</keyword>
<dbReference type="AlphaFoldDB" id="A0A914EMU2"/>
<dbReference type="InterPro" id="IPR000245">
    <property type="entry name" value="ATPase_proteolipid_csu"/>
</dbReference>
<evidence type="ECO:0000256" key="10">
    <source>
        <dbReference type="RuleBase" id="RU363060"/>
    </source>
</evidence>
<keyword evidence="10" id="KW-0926">Vacuole</keyword>
<feature type="domain" description="V-ATPase proteolipid subunit C-like" evidence="11">
    <location>
        <begin position="31"/>
        <end position="90"/>
    </location>
</feature>
<protein>
    <recommendedName>
        <fullName evidence="10">V-type proton ATPase proteolipid subunit</fullName>
    </recommendedName>
</protein>
<evidence type="ECO:0000259" key="11">
    <source>
        <dbReference type="Pfam" id="PF00137"/>
    </source>
</evidence>
<reference evidence="13" key="1">
    <citation type="submission" date="2022-11" db="UniProtKB">
        <authorList>
            <consortium name="WormBaseParasite"/>
        </authorList>
    </citation>
    <scope>IDENTIFICATION</scope>
</reference>
<accession>A0A914EMU2</accession>
<keyword evidence="5 10" id="KW-0375">Hydrogen ion transport</keyword>
<dbReference type="InterPro" id="IPR011555">
    <property type="entry name" value="ATPase_proteolipid_su_C_euk"/>
</dbReference>
<keyword evidence="4 10" id="KW-0812">Transmembrane</keyword>
<evidence type="ECO:0000256" key="5">
    <source>
        <dbReference type="ARBA" id="ARBA00022781"/>
    </source>
</evidence>
<dbReference type="PANTHER" id="PTHR10263">
    <property type="entry name" value="V-TYPE PROTON ATPASE PROTEOLIPID SUBUNIT"/>
    <property type="match status" value="1"/>
</dbReference>